<gene>
    <name evidence="3" type="ORF">K431DRAFT_283564</name>
</gene>
<dbReference type="Pfam" id="PF00248">
    <property type="entry name" value="Aldo_ket_red"/>
    <property type="match status" value="1"/>
</dbReference>
<reference evidence="3" key="1">
    <citation type="journal article" date="2020" name="Stud. Mycol.">
        <title>101 Dothideomycetes genomes: a test case for predicting lifestyles and emergence of pathogens.</title>
        <authorList>
            <person name="Haridas S."/>
            <person name="Albert R."/>
            <person name="Binder M."/>
            <person name="Bloem J."/>
            <person name="Labutti K."/>
            <person name="Salamov A."/>
            <person name="Andreopoulos B."/>
            <person name="Baker S."/>
            <person name="Barry K."/>
            <person name="Bills G."/>
            <person name="Bluhm B."/>
            <person name="Cannon C."/>
            <person name="Castanera R."/>
            <person name="Culley D."/>
            <person name="Daum C."/>
            <person name="Ezra D."/>
            <person name="Gonzalez J."/>
            <person name="Henrissat B."/>
            <person name="Kuo A."/>
            <person name="Liang C."/>
            <person name="Lipzen A."/>
            <person name="Lutzoni F."/>
            <person name="Magnuson J."/>
            <person name="Mondo S."/>
            <person name="Nolan M."/>
            <person name="Ohm R."/>
            <person name="Pangilinan J."/>
            <person name="Park H.-J."/>
            <person name="Ramirez L."/>
            <person name="Alfaro M."/>
            <person name="Sun H."/>
            <person name="Tritt A."/>
            <person name="Yoshinaga Y."/>
            <person name="Zwiers L.-H."/>
            <person name="Turgeon B."/>
            <person name="Goodwin S."/>
            <person name="Spatafora J."/>
            <person name="Crous P."/>
            <person name="Grigoriev I."/>
        </authorList>
    </citation>
    <scope>NUCLEOTIDE SEQUENCE</scope>
    <source>
        <strain evidence="3">CBS 116435</strain>
    </source>
</reference>
<dbReference type="CDD" id="cd19077">
    <property type="entry name" value="AKR_AKR8A1-2"/>
    <property type="match status" value="1"/>
</dbReference>
<keyword evidence="1" id="KW-0560">Oxidoreductase</keyword>
<dbReference type="InterPro" id="IPR023210">
    <property type="entry name" value="NADP_OxRdtase_dom"/>
</dbReference>
<dbReference type="PANTHER" id="PTHR43625">
    <property type="entry name" value="AFLATOXIN B1 ALDEHYDE REDUCTASE"/>
    <property type="match status" value="1"/>
</dbReference>
<evidence type="ECO:0000313" key="4">
    <source>
        <dbReference type="Proteomes" id="UP000799441"/>
    </source>
</evidence>
<dbReference type="Gene3D" id="3.20.20.100">
    <property type="entry name" value="NADP-dependent oxidoreductase domain"/>
    <property type="match status" value="1"/>
</dbReference>
<dbReference type="Proteomes" id="UP000799441">
    <property type="component" value="Unassembled WGS sequence"/>
</dbReference>
<evidence type="ECO:0000256" key="1">
    <source>
        <dbReference type="ARBA" id="ARBA00023002"/>
    </source>
</evidence>
<sequence length="366" mass="39509">MAAIIDKAKDVLSINKTSDTVTLAGREINSTGYGLMLLTWRPNPPPIEQSIATMKAALDAGANFWNAGTFYGTPEFNSLHLLREYFTKYPEDADKVVLSIKGATKIGSIEPDGTPESIKRAIKYCNDFLVGKKKLDIFEAARVDPNTPIEITMKALDQEIEAGNLGAISLSECSADTIRRAAKVTKIAAVEVEVSLWATEIFDNGVAKACAEHDITVIAYSPLGRGFLTGSIKSADDLPEGDMRRHQPRFQPGNFEKNLELVDQLKTLAGKKGATAGQVALAWIKAQGRKPGNPTIVPIPGSSTPERLRENMVNVELSDMDIKEIDSIVASVTIEGGRYPKQAENLLFGSTPALTEGAMEAVFAGK</sequence>
<accession>A0A9P4QD75</accession>
<dbReference type="InterPro" id="IPR036812">
    <property type="entry name" value="NAD(P)_OxRdtase_dom_sf"/>
</dbReference>
<evidence type="ECO:0000313" key="3">
    <source>
        <dbReference type="EMBL" id="KAF2722741.1"/>
    </source>
</evidence>
<organism evidence="3 4">
    <name type="scientific">Polychaeton citri CBS 116435</name>
    <dbReference type="NCBI Taxonomy" id="1314669"/>
    <lineage>
        <taxon>Eukaryota</taxon>
        <taxon>Fungi</taxon>
        <taxon>Dikarya</taxon>
        <taxon>Ascomycota</taxon>
        <taxon>Pezizomycotina</taxon>
        <taxon>Dothideomycetes</taxon>
        <taxon>Dothideomycetidae</taxon>
        <taxon>Capnodiales</taxon>
        <taxon>Capnodiaceae</taxon>
        <taxon>Polychaeton</taxon>
    </lineage>
</organism>
<dbReference type="GO" id="GO:0016491">
    <property type="term" value="F:oxidoreductase activity"/>
    <property type="evidence" value="ECO:0007669"/>
    <property type="project" value="UniProtKB-KW"/>
</dbReference>
<dbReference type="InterPro" id="IPR050791">
    <property type="entry name" value="Aldo-Keto_reductase"/>
</dbReference>
<name>A0A9P4QD75_9PEZI</name>
<dbReference type="PANTHER" id="PTHR43625:SF78">
    <property type="entry name" value="PYRIDOXAL REDUCTASE-RELATED"/>
    <property type="match status" value="1"/>
</dbReference>
<dbReference type="OrthoDB" id="37537at2759"/>
<keyword evidence="4" id="KW-1185">Reference proteome</keyword>
<dbReference type="SUPFAM" id="SSF51430">
    <property type="entry name" value="NAD(P)-linked oxidoreductase"/>
    <property type="match status" value="1"/>
</dbReference>
<dbReference type="EMBL" id="MU003780">
    <property type="protein sequence ID" value="KAF2722741.1"/>
    <property type="molecule type" value="Genomic_DNA"/>
</dbReference>
<feature type="domain" description="NADP-dependent oxidoreductase" evidence="2">
    <location>
        <begin position="32"/>
        <end position="329"/>
    </location>
</feature>
<protein>
    <submittedName>
        <fullName evidence="3">Aldo/keto reductase</fullName>
    </submittedName>
</protein>
<comment type="caution">
    <text evidence="3">The sequence shown here is derived from an EMBL/GenBank/DDBJ whole genome shotgun (WGS) entry which is preliminary data.</text>
</comment>
<evidence type="ECO:0000259" key="2">
    <source>
        <dbReference type="Pfam" id="PF00248"/>
    </source>
</evidence>
<proteinExistence type="predicted"/>
<dbReference type="AlphaFoldDB" id="A0A9P4QD75"/>
<dbReference type="GO" id="GO:0005737">
    <property type="term" value="C:cytoplasm"/>
    <property type="evidence" value="ECO:0007669"/>
    <property type="project" value="TreeGrafter"/>
</dbReference>